<dbReference type="RefSeq" id="WP_135876674.1">
    <property type="nucleotide sequence ID" value="NZ_SRSO01000008.1"/>
</dbReference>
<sequence length="226" mass="26736">MNLKDHYNALYTESIQKISNDDYQIDHLIDSPLDKRFGITLIIRPSIEVKNKIQEFLNKIKVIEPNQYYYKNSDIHITVMSIISCYDGFQLKDINLSEYIKLINQSLNCNIDLEISFKGITASPSCLMVQGFMNNNSLNIIRNNLRENFKNTTLEQSIDKRYSIQTAHSTVCRFSKKLNQKSEFLKSIEHFRNYDFGSFKVKNLELVYNDWYQKEKHVKRLFDFSI</sequence>
<dbReference type="EMBL" id="SRSO01000008">
    <property type="protein sequence ID" value="TGV03258.1"/>
    <property type="molecule type" value="Genomic_DNA"/>
</dbReference>
<dbReference type="AlphaFoldDB" id="A0A4S1E039"/>
<keyword evidence="2" id="KW-1185">Reference proteome</keyword>
<accession>A0A4S1E039</accession>
<name>A0A4S1E039_9FLAO</name>
<dbReference type="OrthoDB" id="2326088at2"/>
<organism evidence="1 2">
    <name type="scientific">Flavivirga rizhaonensis</name>
    <dbReference type="NCBI Taxonomy" id="2559571"/>
    <lineage>
        <taxon>Bacteria</taxon>
        <taxon>Pseudomonadati</taxon>
        <taxon>Bacteroidota</taxon>
        <taxon>Flavobacteriia</taxon>
        <taxon>Flavobacteriales</taxon>
        <taxon>Flavobacteriaceae</taxon>
        <taxon>Flavivirga</taxon>
    </lineage>
</organism>
<protein>
    <submittedName>
        <fullName evidence="1">Mutarotase</fullName>
    </submittedName>
</protein>
<gene>
    <name evidence="1" type="ORF">EM932_08075</name>
</gene>
<evidence type="ECO:0000313" key="2">
    <source>
        <dbReference type="Proteomes" id="UP000307602"/>
    </source>
</evidence>
<comment type="caution">
    <text evidence="1">The sequence shown here is derived from an EMBL/GenBank/DDBJ whole genome shotgun (WGS) entry which is preliminary data.</text>
</comment>
<evidence type="ECO:0000313" key="1">
    <source>
        <dbReference type="EMBL" id="TGV03258.1"/>
    </source>
</evidence>
<dbReference type="Proteomes" id="UP000307602">
    <property type="component" value="Unassembled WGS sequence"/>
</dbReference>
<proteinExistence type="predicted"/>
<reference evidence="1 2" key="1">
    <citation type="submission" date="2019-04" db="EMBL/GenBank/DDBJ databases">
        <authorList>
            <person name="Liu A."/>
        </authorList>
    </citation>
    <scope>NUCLEOTIDE SEQUENCE [LARGE SCALE GENOMIC DNA]</scope>
    <source>
        <strain evidence="1 2">RZ03</strain>
    </source>
</reference>
<dbReference type="Gene3D" id="3.90.1140.10">
    <property type="entry name" value="Cyclic phosphodiesterase"/>
    <property type="match status" value="1"/>
</dbReference>